<feature type="compositionally biased region" description="Low complexity" evidence="3">
    <location>
        <begin position="1042"/>
        <end position="1061"/>
    </location>
</feature>
<evidence type="ECO:0000256" key="3">
    <source>
        <dbReference type="SAM" id="MobiDB-lite"/>
    </source>
</evidence>
<sequence length="1247" mass="133892">MARAIRYDDWPVELTDDQIISRVGHRAFLRGLDYARKGRVRGIGVAGDGDIITAQSKGSGAHTYQTMAFRKQGARSSRSAPAAWSGTCSCPVGSNCKHVAALLITARALAEEGPDDAASGQVSLWESRLAGLLRVERAPRRRMALEIIDDPGSMWGTPAGLSMLPLIEGKRGWNRQGASWSQIAAGGLDDDVDPTVMGVLRELSGMAGGYGFYYADDRLSLMTAPARVWDVLRRGVAAGLTLTTAQRRGMPVHLAEGLRGGVHLTRQEDGGVAITPALDFDDVAELRRLQVPGLRLNFSLMPIGDPVHGFYTWMPGRELLLMPLEPRPTEVLSRLLLGDGEAITIPAGDVARFETEHLEALTRALPVLSADASIRMPRPTTLRAALAVHVDAAEHHLTTEWSVRYVSEDGEVRHAHGLPDLSAAAEGRIEGEATGRDLEGETRLAREVLNRLLPLAGQHPALWQPLDLRGMATARFMTETLPVLRELEAFDVEVDDDVPDYREADAAPVITTSVSDDEDRPDWFSLSVRVHVGEEEIPLALLMAAVAAGEPEVLLESGTWVSIDRPEIEALARLMEEGRELADPQAQGELRVSALHAGYYEVLESLGVIERATARWKERVGRLLERSRAAEAADGSSGGAADDAGAGEGAGDGAAVPEGMRATLRPYQLEGYRWLDFLRQAGLGGVLADDMGLGKTVQVLAAVQRLIEQREEAQGREPVDAGTDSGGTPQDGAGGPAAEPVAEPADEQTDSGEPGEPEGSGPVLVIAPTSVVGSWVEQAERFCPGLRVRAVRRTAAKREQTLKEIAEGCDVVVTSYTIARLCEEEFIAQDWAWVVCDEAQFVKNHTSATYKAVRRLRSPSTIAITGTPLENSLMDLWALMSIAAPGLLPDPERFGQVYRKPIDRGDAEALGRLRRRMRPFLLRRTKEQVAADLPAKTEQVLAVELGAKHRKAYDQRLARERQRILGLLEEDTAQSRFTALKALTTLRQMALDPALVDGGDGTEPGDIDTAGTEGAADAGGGAAGGKGGSGKRAARGARAAKGKAVTAPAAGRRGPGRRSSPSAKVEVLVEYLGPILSEGHRALVFSQFTRYLSGVREHLEATGVRTAYMDGSTPNRQEVIDAFRAGQADVFLISLKAGGFGLTLTEADYVFLLDPWWNPQAEEQAIDRTHRIGQDKPVMVYRLVSADTIEEKVMALKEKKAELFARVVEGAGEAETGGEGGTGAAVGSGGLSPAALTAAEIRELIEG</sequence>
<dbReference type="RefSeq" id="WP_075390905.1">
    <property type="nucleotide sequence ID" value="NZ_MSKS01000032.1"/>
</dbReference>
<evidence type="ECO:0000259" key="5">
    <source>
        <dbReference type="PROSITE" id="PS51192"/>
    </source>
</evidence>
<keyword evidence="2" id="KW-0862">Zinc</keyword>
<dbReference type="InterPro" id="IPR027417">
    <property type="entry name" value="P-loop_NTPase"/>
</dbReference>
<dbReference type="Gene3D" id="3.40.50.10810">
    <property type="entry name" value="Tandem AAA-ATPase domain"/>
    <property type="match status" value="2"/>
</dbReference>
<dbReference type="SUPFAM" id="SSF52540">
    <property type="entry name" value="P-loop containing nucleoside triphosphate hydrolases"/>
    <property type="match status" value="2"/>
</dbReference>
<dbReference type="InterPro" id="IPR049730">
    <property type="entry name" value="SNF2/RAD54-like_C"/>
</dbReference>
<dbReference type="GO" id="GO:0016787">
    <property type="term" value="F:hydrolase activity"/>
    <property type="evidence" value="ECO:0007669"/>
    <property type="project" value="UniProtKB-KW"/>
</dbReference>
<dbReference type="AlphaFoldDB" id="A0A1Q8WLN7"/>
<feature type="region of interest" description="Disordered" evidence="3">
    <location>
        <begin position="711"/>
        <end position="764"/>
    </location>
</feature>
<dbReference type="InterPro" id="IPR007527">
    <property type="entry name" value="Znf_SWIM"/>
</dbReference>
<feature type="compositionally biased region" description="Basic residues" evidence="3">
    <location>
        <begin position="1032"/>
        <end position="1041"/>
    </location>
</feature>
<dbReference type="PROSITE" id="PS51194">
    <property type="entry name" value="HELICASE_CTER"/>
    <property type="match status" value="1"/>
</dbReference>
<protein>
    <submittedName>
        <fullName evidence="7">Helicase</fullName>
    </submittedName>
</protein>
<accession>A0A1Q8WLN7</accession>
<keyword evidence="7" id="KW-0347">Helicase</keyword>
<feature type="domain" description="Helicase ATP-binding" evidence="5">
    <location>
        <begin position="676"/>
        <end position="886"/>
    </location>
</feature>
<feature type="compositionally biased region" description="Acidic residues" evidence="3">
    <location>
        <begin position="744"/>
        <end position="756"/>
    </location>
</feature>
<dbReference type="Pfam" id="PF00271">
    <property type="entry name" value="Helicase_C"/>
    <property type="match status" value="1"/>
</dbReference>
<reference evidence="7 8" key="1">
    <citation type="submission" date="2016-12" db="EMBL/GenBank/DDBJ databases">
        <title>Genomic comparison of strains in the 'Actinomyces naeslundii' group.</title>
        <authorList>
            <person name="Mughal S.R."/>
            <person name="Do T."/>
            <person name="Gilbert S.C."/>
            <person name="Witherden E.A."/>
            <person name="Didelot X."/>
            <person name="Beighton D."/>
        </authorList>
    </citation>
    <scope>NUCLEOTIDE SEQUENCE [LARGE SCALE GENOMIC DNA]</scope>
    <source>
        <strain evidence="7 8">WE8B-23</strain>
    </source>
</reference>
<dbReference type="InterPro" id="IPR014001">
    <property type="entry name" value="Helicase_ATP-bd"/>
</dbReference>
<keyword evidence="7" id="KW-0067">ATP-binding</keyword>
<feature type="domain" description="Helicase C-terminal" evidence="6">
    <location>
        <begin position="1067"/>
        <end position="1219"/>
    </location>
</feature>
<dbReference type="SMART" id="SM00487">
    <property type="entry name" value="DEXDc"/>
    <property type="match status" value="1"/>
</dbReference>
<comment type="caution">
    <text evidence="7">The sequence shown here is derived from an EMBL/GenBank/DDBJ whole genome shotgun (WGS) entry which is preliminary data.</text>
</comment>
<dbReference type="InterPro" id="IPR038718">
    <property type="entry name" value="SNF2-like_sf"/>
</dbReference>
<dbReference type="OrthoDB" id="9760715at2"/>
<keyword evidence="2" id="KW-0863">Zinc-finger</keyword>
<evidence type="ECO:0000313" key="8">
    <source>
        <dbReference type="Proteomes" id="UP000185963"/>
    </source>
</evidence>
<keyword evidence="7" id="KW-0547">Nucleotide-binding</keyword>
<dbReference type="SMART" id="SM00490">
    <property type="entry name" value="HELICc"/>
    <property type="match status" value="1"/>
</dbReference>
<dbReference type="Pfam" id="PF00176">
    <property type="entry name" value="SNF2-rel_dom"/>
    <property type="match status" value="1"/>
</dbReference>
<feature type="domain" description="SWIM-type" evidence="4">
    <location>
        <begin position="64"/>
        <end position="107"/>
    </location>
</feature>
<dbReference type="Proteomes" id="UP000185963">
    <property type="component" value="Unassembled WGS sequence"/>
</dbReference>
<evidence type="ECO:0000256" key="1">
    <source>
        <dbReference type="ARBA" id="ARBA00022801"/>
    </source>
</evidence>
<dbReference type="Gene3D" id="3.40.50.300">
    <property type="entry name" value="P-loop containing nucleotide triphosphate hydrolases"/>
    <property type="match status" value="1"/>
</dbReference>
<keyword evidence="1" id="KW-0378">Hydrolase</keyword>
<feature type="compositionally biased region" description="Low complexity" evidence="3">
    <location>
        <begin position="632"/>
        <end position="644"/>
    </location>
</feature>
<evidence type="ECO:0000259" key="4">
    <source>
        <dbReference type="PROSITE" id="PS50966"/>
    </source>
</evidence>
<dbReference type="GO" id="GO:0005524">
    <property type="term" value="F:ATP binding"/>
    <property type="evidence" value="ECO:0007669"/>
    <property type="project" value="InterPro"/>
</dbReference>
<organism evidence="7 8">
    <name type="scientific">Actinomyces oris</name>
    <dbReference type="NCBI Taxonomy" id="544580"/>
    <lineage>
        <taxon>Bacteria</taxon>
        <taxon>Bacillati</taxon>
        <taxon>Actinomycetota</taxon>
        <taxon>Actinomycetes</taxon>
        <taxon>Actinomycetales</taxon>
        <taxon>Actinomycetaceae</taxon>
        <taxon>Actinomyces</taxon>
    </lineage>
</organism>
<evidence type="ECO:0000313" key="7">
    <source>
        <dbReference type="EMBL" id="OLO68044.1"/>
    </source>
</evidence>
<feature type="region of interest" description="Disordered" evidence="3">
    <location>
        <begin position="995"/>
        <end position="1061"/>
    </location>
</feature>
<dbReference type="PANTHER" id="PTHR10799">
    <property type="entry name" value="SNF2/RAD54 HELICASE FAMILY"/>
    <property type="match status" value="1"/>
</dbReference>
<dbReference type="CDD" id="cd18793">
    <property type="entry name" value="SF2_C_SNF"/>
    <property type="match status" value="1"/>
</dbReference>
<dbReference type="InterPro" id="IPR001650">
    <property type="entry name" value="Helicase_C-like"/>
</dbReference>
<dbReference type="EMBL" id="MSKS01000032">
    <property type="protein sequence ID" value="OLO68044.1"/>
    <property type="molecule type" value="Genomic_DNA"/>
</dbReference>
<dbReference type="Pfam" id="PF04434">
    <property type="entry name" value="SWIM"/>
    <property type="match status" value="1"/>
</dbReference>
<keyword evidence="2" id="KW-0479">Metal-binding</keyword>
<proteinExistence type="predicted"/>
<dbReference type="PROSITE" id="PS50966">
    <property type="entry name" value="ZF_SWIM"/>
    <property type="match status" value="1"/>
</dbReference>
<name>A0A1Q8WLN7_9ACTO</name>
<evidence type="ECO:0000256" key="2">
    <source>
        <dbReference type="PROSITE-ProRule" id="PRU00325"/>
    </source>
</evidence>
<feature type="compositionally biased region" description="Gly residues" evidence="3">
    <location>
        <begin position="1017"/>
        <end position="1030"/>
    </location>
</feature>
<feature type="region of interest" description="Disordered" evidence="3">
    <location>
        <begin position="631"/>
        <end position="657"/>
    </location>
</feature>
<dbReference type="GO" id="GO:0004386">
    <property type="term" value="F:helicase activity"/>
    <property type="evidence" value="ECO:0007669"/>
    <property type="project" value="UniProtKB-KW"/>
</dbReference>
<dbReference type="GO" id="GO:0008270">
    <property type="term" value="F:zinc ion binding"/>
    <property type="evidence" value="ECO:0007669"/>
    <property type="project" value="UniProtKB-KW"/>
</dbReference>
<evidence type="ECO:0000259" key="6">
    <source>
        <dbReference type="PROSITE" id="PS51194"/>
    </source>
</evidence>
<gene>
    <name evidence="7" type="ORF">BKH20_09785</name>
</gene>
<dbReference type="InterPro" id="IPR000330">
    <property type="entry name" value="SNF2_N"/>
</dbReference>
<dbReference type="PROSITE" id="PS51192">
    <property type="entry name" value="HELICASE_ATP_BIND_1"/>
    <property type="match status" value="1"/>
</dbReference>